<evidence type="ECO:0000259" key="4">
    <source>
        <dbReference type="Pfam" id="PF03328"/>
    </source>
</evidence>
<feature type="domain" description="HpcH/HpaI aldolase/citrate lyase" evidence="4">
    <location>
        <begin position="16"/>
        <end position="238"/>
    </location>
</feature>
<dbReference type="GO" id="GO:0046872">
    <property type="term" value="F:metal ion binding"/>
    <property type="evidence" value="ECO:0007669"/>
    <property type="project" value="UniProtKB-KW"/>
</dbReference>
<sequence length="253" mass="27143">MNQFKEKIQKGEALLGTFIELNNPAIAQIAGLAGYDFVILDGEHGEIAVEDAANLARAAKLAGTAAIFRVNTNDPTLIGKVLDTGADGVEIPEIGSAEEAERAIKGAKFTPEGERGCNRFVHAGEYGRMTSEQFFGQSNANTIVVLQVEGQDGARNISDILKVKGVDVVFIGPYDLSASLGIPGQTEHPKVLAQIDEILKLGKENGVAIGLYVDSIESAINWKKRGVQYLALQTDTVSLYQHFQANTDAFHAE</sequence>
<organism evidence="6 7">
    <name type="scientific">Megasphaera hexanoica</name>
    <dbReference type="NCBI Taxonomy" id="1675036"/>
    <lineage>
        <taxon>Bacteria</taxon>
        <taxon>Bacillati</taxon>
        <taxon>Bacillota</taxon>
        <taxon>Negativicutes</taxon>
        <taxon>Veillonellales</taxon>
        <taxon>Veillonellaceae</taxon>
        <taxon>Megasphaera</taxon>
    </lineage>
</organism>
<dbReference type="PANTHER" id="PTHR30502">
    <property type="entry name" value="2-KETO-3-DEOXY-L-RHAMNONATE ALDOLASE"/>
    <property type="match status" value="1"/>
</dbReference>
<dbReference type="EMBL" id="JABAFG010000005">
    <property type="protein sequence ID" value="NME27765.1"/>
    <property type="molecule type" value="Genomic_DNA"/>
</dbReference>
<dbReference type="InterPro" id="IPR015813">
    <property type="entry name" value="Pyrv/PenolPyrv_kinase-like_dom"/>
</dbReference>
<dbReference type="SUPFAM" id="SSF51621">
    <property type="entry name" value="Phosphoenolpyruvate/pyruvate domain"/>
    <property type="match status" value="1"/>
</dbReference>
<dbReference type="EMBL" id="JBIEKR010000004">
    <property type="protein sequence ID" value="MFG6272571.1"/>
    <property type="molecule type" value="Genomic_DNA"/>
</dbReference>
<accession>A0A848BR79</accession>
<evidence type="ECO:0000313" key="8">
    <source>
        <dbReference type="Proteomes" id="UP001605989"/>
    </source>
</evidence>
<comment type="similarity">
    <text evidence="1">Belongs to the HpcH/HpaI aldolase family.</text>
</comment>
<dbReference type="GO" id="GO:0005737">
    <property type="term" value="C:cytoplasm"/>
    <property type="evidence" value="ECO:0007669"/>
    <property type="project" value="TreeGrafter"/>
</dbReference>
<reference evidence="5 8" key="2">
    <citation type="submission" date="2024-10" db="EMBL/GenBank/DDBJ databases">
        <authorList>
            <person name="Sang B.-I."/>
            <person name="Prabhaharan D."/>
        </authorList>
    </citation>
    <scope>NUCLEOTIDE SEQUENCE [LARGE SCALE GENOMIC DNA]</scope>
    <source>
        <strain evidence="5 8">MH</strain>
    </source>
</reference>
<dbReference type="AlphaFoldDB" id="A0A848BR79"/>
<keyword evidence="3 5" id="KW-0456">Lyase</keyword>
<gene>
    <name evidence="5" type="ORF">ACGTZG_05150</name>
    <name evidence="6" type="ORF">HF872_03865</name>
</gene>
<evidence type="ECO:0000313" key="6">
    <source>
        <dbReference type="EMBL" id="NME27765.1"/>
    </source>
</evidence>
<dbReference type="InterPro" id="IPR050251">
    <property type="entry name" value="HpcH-HpaI_aldolase"/>
</dbReference>
<keyword evidence="8" id="KW-1185">Reference proteome</keyword>
<dbReference type="GO" id="GO:0016832">
    <property type="term" value="F:aldehyde-lyase activity"/>
    <property type="evidence" value="ECO:0007669"/>
    <property type="project" value="TreeGrafter"/>
</dbReference>
<dbReference type="OrthoDB" id="86160at2"/>
<evidence type="ECO:0000256" key="1">
    <source>
        <dbReference type="ARBA" id="ARBA00005568"/>
    </source>
</evidence>
<dbReference type="RefSeq" id="WP_059076318.1">
    <property type="nucleotide sequence ID" value="NZ_CP011940.1"/>
</dbReference>
<evidence type="ECO:0000256" key="2">
    <source>
        <dbReference type="ARBA" id="ARBA00022723"/>
    </source>
</evidence>
<name>A0A848BR79_9FIRM</name>
<dbReference type="Proteomes" id="UP000591071">
    <property type="component" value="Unassembled WGS sequence"/>
</dbReference>
<keyword evidence="2" id="KW-0479">Metal-binding</keyword>
<dbReference type="PANTHER" id="PTHR30502:SF0">
    <property type="entry name" value="PHOSPHOENOLPYRUVATE CARBOXYLASE FAMILY PROTEIN"/>
    <property type="match status" value="1"/>
</dbReference>
<reference evidence="6 7" key="1">
    <citation type="submission" date="2020-04" db="EMBL/GenBank/DDBJ databases">
        <authorList>
            <person name="Hitch T.C.A."/>
            <person name="Wylensek D."/>
            <person name="Clavel T."/>
        </authorList>
    </citation>
    <scope>NUCLEOTIDE SEQUENCE [LARGE SCALE GENOMIC DNA]</scope>
    <source>
        <strain evidence="6 7">Oil-RF-744-FAT-WT-6-1</strain>
    </source>
</reference>
<comment type="caution">
    <text evidence="6">The sequence shown here is derived from an EMBL/GenBank/DDBJ whole genome shotgun (WGS) entry which is preliminary data.</text>
</comment>
<evidence type="ECO:0000313" key="7">
    <source>
        <dbReference type="Proteomes" id="UP000591071"/>
    </source>
</evidence>
<dbReference type="InterPro" id="IPR005000">
    <property type="entry name" value="Aldolase/citrate-lyase_domain"/>
</dbReference>
<dbReference type="Pfam" id="PF03328">
    <property type="entry name" value="HpcH_HpaI"/>
    <property type="match status" value="1"/>
</dbReference>
<evidence type="ECO:0000313" key="5">
    <source>
        <dbReference type="EMBL" id="MFG6272571.1"/>
    </source>
</evidence>
<protein>
    <submittedName>
        <fullName evidence="5 6">Aldolase</fullName>
    </submittedName>
</protein>
<dbReference type="InterPro" id="IPR040442">
    <property type="entry name" value="Pyrv_kinase-like_dom_sf"/>
</dbReference>
<evidence type="ECO:0000256" key="3">
    <source>
        <dbReference type="ARBA" id="ARBA00023239"/>
    </source>
</evidence>
<dbReference type="KEGG" id="mhw:ACT01_02750"/>
<dbReference type="Gene3D" id="3.20.20.60">
    <property type="entry name" value="Phosphoenolpyruvate-binding domains"/>
    <property type="match status" value="1"/>
</dbReference>
<dbReference type="Proteomes" id="UP001605989">
    <property type="component" value="Unassembled WGS sequence"/>
</dbReference>
<proteinExistence type="inferred from homology"/>